<evidence type="ECO:0000313" key="3">
    <source>
        <dbReference type="Proteomes" id="UP001497497"/>
    </source>
</evidence>
<gene>
    <name evidence="2" type="ORF">GSLYS_00018916001</name>
</gene>
<sequence length="254" mass="27636">TPPNVESLLEQTENPAQAKDSLFLTSGHVLPITEGSDDDNEEPIFTGVDLESANQIKDFVSLSLHRPMSSTPEKGLNGPSIEQSFPSDDPEVVSCDGSDTLSVENIRYILENVPSEVLEGNEVKVVVLTDTEDLSEEDLLRLTFSAIEGSDNSMVRDEGFLESNIVKDGWIEDGENSRNGEKGIDGSSSYPELFNRNFRRNGETTSRTAGQHDEGITSNDNHHNSAGDNQEVSNENTSKQRQSSSGLSPRSSCG</sequence>
<proteinExistence type="predicted"/>
<dbReference type="EMBL" id="CAXITT010000708">
    <property type="protein sequence ID" value="CAL1545433.1"/>
    <property type="molecule type" value="Genomic_DNA"/>
</dbReference>
<organism evidence="2 3">
    <name type="scientific">Lymnaea stagnalis</name>
    <name type="common">Great pond snail</name>
    <name type="synonym">Helix stagnalis</name>
    <dbReference type="NCBI Taxonomy" id="6523"/>
    <lineage>
        <taxon>Eukaryota</taxon>
        <taxon>Metazoa</taxon>
        <taxon>Spiralia</taxon>
        <taxon>Lophotrochozoa</taxon>
        <taxon>Mollusca</taxon>
        <taxon>Gastropoda</taxon>
        <taxon>Heterobranchia</taxon>
        <taxon>Euthyneura</taxon>
        <taxon>Panpulmonata</taxon>
        <taxon>Hygrophila</taxon>
        <taxon>Lymnaeoidea</taxon>
        <taxon>Lymnaeidae</taxon>
        <taxon>Lymnaea</taxon>
    </lineage>
</organism>
<feature type="compositionally biased region" description="Polar residues" evidence="1">
    <location>
        <begin position="226"/>
        <end position="242"/>
    </location>
</feature>
<keyword evidence="3" id="KW-1185">Reference proteome</keyword>
<name>A0AAV2IL14_LYMST</name>
<evidence type="ECO:0000313" key="2">
    <source>
        <dbReference type="EMBL" id="CAL1545433.1"/>
    </source>
</evidence>
<dbReference type="AlphaFoldDB" id="A0AAV2IL14"/>
<comment type="caution">
    <text evidence="2">The sequence shown here is derived from an EMBL/GenBank/DDBJ whole genome shotgun (WGS) entry which is preliminary data.</text>
</comment>
<feature type="non-terminal residue" evidence="2">
    <location>
        <position position="254"/>
    </location>
</feature>
<feature type="region of interest" description="Disordered" evidence="1">
    <location>
        <begin position="1"/>
        <end position="21"/>
    </location>
</feature>
<feature type="compositionally biased region" description="Basic and acidic residues" evidence="1">
    <location>
        <begin position="175"/>
        <end position="184"/>
    </location>
</feature>
<feature type="region of interest" description="Disordered" evidence="1">
    <location>
        <begin position="171"/>
        <end position="254"/>
    </location>
</feature>
<dbReference type="Proteomes" id="UP001497497">
    <property type="component" value="Unassembled WGS sequence"/>
</dbReference>
<feature type="region of interest" description="Disordered" evidence="1">
    <location>
        <begin position="67"/>
        <end position="91"/>
    </location>
</feature>
<accession>A0AAV2IL14</accession>
<reference evidence="2 3" key="1">
    <citation type="submission" date="2024-04" db="EMBL/GenBank/DDBJ databases">
        <authorList>
            <consortium name="Genoscope - CEA"/>
            <person name="William W."/>
        </authorList>
    </citation>
    <scope>NUCLEOTIDE SEQUENCE [LARGE SCALE GENOMIC DNA]</scope>
</reference>
<feature type="compositionally biased region" description="Basic and acidic residues" evidence="1">
    <location>
        <begin position="210"/>
        <end position="225"/>
    </location>
</feature>
<feature type="non-terminal residue" evidence="2">
    <location>
        <position position="1"/>
    </location>
</feature>
<protein>
    <submittedName>
        <fullName evidence="2">Uncharacterized protein</fullName>
    </submittedName>
</protein>
<evidence type="ECO:0000256" key="1">
    <source>
        <dbReference type="SAM" id="MobiDB-lite"/>
    </source>
</evidence>
<feature type="compositionally biased region" description="Low complexity" evidence="1">
    <location>
        <begin position="243"/>
        <end position="254"/>
    </location>
</feature>